<keyword evidence="1" id="KW-0328">Glycosyltransferase</keyword>
<evidence type="ECO:0000313" key="4">
    <source>
        <dbReference type="EMBL" id="RHZ79250.1"/>
    </source>
</evidence>
<dbReference type="Gene3D" id="3.40.50.2000">
    <property type="entry name" value="Glycogen Phosphorylase B"/>
    <property type="match status" value="2"/>
</dbReference>
<dbReference type="AlphaFoldDB" id="A0A397J2Y8"/>
<dbReference type="OrthoDB" id="5835829at2759"/>
<protein>
    <recommendedName>
        <fullName evidence="6">UDP-glycosyltransferases domain-containing protein</fullName>
    </recommendedName>
</protein>
<dbReference type="PANTHER" id="PTHR48043:SF145">
    <property type="entry name" value="FI06409P-RELATED"/>
    <property type="match status" value="1"/>
</dbReference>
<name>A0A397J2Y8_9GLOM</name>
<evidence type="ECO:0000256" key="1">
    <source>
        <dbReference type="ARBA" id="ARBA00022676"/>
    </source>
</evidence>
<organism evidence="4 5">
    <name type="scientific">Diversispora epigaea</name>
    <dbReference type="NCBI Taxonomy" id="1348612"/>
    <lineage>
        <taxon>Eukaryota</taxon>
        <taxon>Fungi</taxon>
        <taxon>Fungi incertae sedis</taxon>
        <taxon>Mucoromycota</taxon>
        <taxon>Glomeromycotina</taxon>
        <taxon>Glomeromycetes</taxon>
        <taxon>Diversisporales</taxon>
        <taxon>Diversisporaceae</taxon>
        <taxon>Diversispora</taxon>
    </lineage>
</organism>
<accession>A0A397J2Y8</accession>
<dbReference type="CDD" id="cd03784">
    <property type="entry name" value="GT1_Gtf-like"/>
    <property type="match status" value="1"/>
</dbReference>
<evidence type="ECO:0000313" key="5">
    <source>
        <dbReference type="Proteomes" id="UP000266861"/>
    </source>
</evidence>
<dbReference type="STRING" id="1348612.A0A397J2Y8"/>
<keyword evidence="3" id="KW-1133">Transmembrane helix</keyword>
<comment type="caution">
    <text evidence="4">The sequence shown here is derived from an EMBL/GenBank/DDBJ whole genome shotgun (WGS) entry which is preliminary data.</text>
</comment>
<keyword evidence="3" id="KW-0472">Membrane</keyword>
<keyword evidence="5" id="KW-1185">Reference proteome</keyword>
<sequence length="662" mass="76557">MKPHKLMPFSTKKNYRSKLFLFLFILFNHILSNNYFFGSSHNFVEAWTIFNNPAVVYEEETYFASRPMDFDRMDIPRNILVGSYIGGNSHLRPALEICKILIERGYNVALVAPGNFTPSLEYPKIKQFSTGPKLDTRDLPNVYEEIFFEEYTFKKFKKQRKISNSEYLDRFKIYTEAATEFKPDLFFCDFLMNEACYDVAWKLKKPIVGISNGLTSRSYSPYRSDPSWGCHANMENEPFIERFRCAIIIPIMIIYESRSWVNELNEIRSKVGVSPVSSSIERVKDSLFFADTFFGFEVPHHLPPLVQEIGPVMQDEYQPITPQFSQFLSTHKRTMFVTLGTQVYTTRENNEILLQSFIEAIDKNIIDGVIWSFSSSPNNEIPSDITLSNGTTFETSYILENKYPHIYITEFSPQFALLNQTNVKLFFSHGDSRSSHESIYTAKPMLLLPIAFDQMGNTEKLVNVGVALSVSKFNLSVDDILIKIEKLQIDENIQINVRRMQVLARINSKRKYRAADLIEFLLLTSQLNNDEENNDNVDNSMVVVNSDDEKVENNNIIINSNNNDNNNNFKIFNGENQIKLKNEQENYSNYANAYLRELITPDSRMGFVKGKYLDVFGVLIFGILFIIFFTVWLIWMIASIFVNIFCNLMEILVGGGIKVKEE</sequence>
<dbReference type="InterPro" id="IPR050271">
    <property type="entry name" value="UDP-glycosyltransferase"/>
</dbReference>
<proteinExistence type="predicted"/>
<gene>
    <name evidence="4" type="ORF">Glove_150g54</name>
</gene>
<reference evidence="4 5" key="1">
    <citation type="submission" date="2018-08" db="EMBL/GenBank/DDBJ databases">
        <title>Genome and evolution of the arbuscular mycorrhizal fungus Diversispora epigaea (formerly Glomus versiforme) and its bacterial endosymbionts.</title>
        <authorList>
            <person name="Sun X."/>
            <person name="Fei Z."/>
            <person name="Harrison M."/>
        </authorList>
    </citation>
    <scope>NUCLEOTIDE SEQUENCE [LARGE SCALE GENOMIC DNA]</scope>
    <source>
        <strain evidence="4 5">IT104</strain>
    </source>
</reference>
<dbReference type="InterPro" id="IPR002213">
    <property type="entry name" value="UDP_glucos_trans"/>
</dbReference>
<keyword evidence="3" id="KW-0812">Transmembrane</keyword>
<dbReference type="GO" id="GO:0008194">
    <property type="term" value="F:UDP-glycosyltransferase activity"/>
    <property type="evidence" value="ECO:0007669"/>
    <property type="project" value="InterPro"/>
</dbReference>
<dbReference type="EMBL" id="PQFF01000141">
    <property type="protein sequence ID" value="RHZ79250.1"/>
    <property type="molecule type" value="Genomic_DNA"/>
</dbReference>
<evidence type="ECO:0008006" key="6">
    <source>
        <dbReference type="Google" id="ProtNLM"/>
    </source>
</evidence>
<dbReference type="PANTHER" id="PTHR48043">
    <property type="entry name" value="EG:EG0003.4 PROTEIN-RELATED"/>
    <property type="match status" value="1"/>
</dbReference>
<keyword evidence="2" id="KW-0808">Transferase</keyword>
<evidence type="ECO:0000256" key="3">
    <source>
        <dbReference type="SAM" id="Phobius"/>
    </source>
</evidence>
<dbReference type="Pfam" id="PF00201">
    <property type="entry name" value="UDPGT"/>
    <property type="match status" value="1"/>
</dbReference>
<dbReference type="SUPFAM" id="SSF53756">
    <property type="entry name" value="UDP-Glycosyltransferase/glycogen phosphorylase"/>
    <property type="match status" value="1"/>
</dbReference>
<evidence type="ECO:0000256" key="2">
    <source>
        <dbReference type="ARBA" id="ARBA00022679"/>
    </source>
</evidence>
<feature type="transmembrane region" description="Helical" evidence="3">
    <location>
        <begin position="615"/>
        <end position="642"/>
    </location>
</feature>
<dbReference type="Proteomes" id="UP000266861">
    <property type="component" value="Unassembled WGS sequence"/>
</dbReference>